<evidence type="ECO:0000256" key="3">
    <source>
        <dbReference type="ARBA" id="ARBA00023125"/>
    </source>
</evidence>
<feature type="domain" description="Myb-like" evidence="6">
    <location>
        <begin position="62"/>
        <end position="112"/>
    </location>
</feature>
<evidence type="ECO:0000256" key="5">
    <source>
        <dbReference type="ARBA" id="ARBA00023242"/>
    </source>
</evidence>
<comment type="subcellular location">
    <subcellularLocation>
        <location evidence="1">Nucleus</location>
    </subcellularLocation>
</comment>
<keyword evidence="5" id="KW-0539">Nucleus</keyword>
<feature type="domain" description="HTH myb-type" evidence="7">
    <location>
        <begin position="9"/>
        <end position="61"/>
    </location>
</feature>
<dbReference type="PANTHER" id="PTHR47999">
    <property type="entry name" value="TRANSCRIPTION FACTOR MYB8-RELATED-RELATED"/>
    <property type="match status" value="1"/>
</dbReference>
<protein>
    <submittedName>
        <fullName evidence="8">Uncharacterized protein</fullName>
    </submittedName>
</protein>
<dbReference type="InterPro" id="IPR015495">
    <property type="entry name" value="Myb_TF_plants"/>
</dbReference>
<dbReference type="Pfam" id="PF00249">
    <property type="entry name" value="Myb_DNA-binding"/>
    <property type="match status" value="2"/>
</dbReference>
<feature type="domain" description="HTH myb-type" evidence="7">
    <location>
        <begin position="62"/>
        <end position="116"/>
    </location>
</feature>
<accession>A0AAV1XVT1</accession>
<dbReference type="GO" id="GO:0003677">
    <property type="term" value="F:DNA binding"/>
    <property type="evidence" value="ECO:0007669"/>
    <property type="project" value="UniProtKB-KW"/>
</dbReference>
<evidence type="ECO:0000313" key="8">
    <source>
        <dbReference type="EMBL" id="CAL0325412.1"/>
    </source>
</evidence>
<dbReference type="SMART" id="SM00717">
    <property type="entry name" value="SANT"/>
    <property type="match status" value="2"/>
</dbReference>
<evidence type="ECO:0000259" key="6">
    <source>
        <dbReference type="PROSITE" id="PS50090"/>
    </source>
</evidence>
<evidence type="ECO:0000256" key="1">
    <source>
        <dbReference type="ARBA" id="ARBA00004123"/>
    </source>
</evidence>
<dbReference type="InterPro" id="IPR009057">
    <property type="entry name" value="Homeodomain-like_sf"/>
</dbReference>
<dbReference type="InterPro" id="IPR017930">
    <property type="entry name" value="Myb_dom"/>
</dbReference>
<feature type="domain" description="Myb-like" evidence="6">
    <location>
        <begin position="9"/>
        <end position="61"/>
    </location>
</feature>
<dbReference type="CDD" id="cd00167">
    <property type="entry name" value="SANT"/>
    <property type="match status" value="2"/>
</dbReference>
<comment type="caution">
    <text evidence="8">The sequence shown here is derived from an EMBL/GenBank/DDBJ whole genome shotgun (WGS) entry which is preliminary data.</text>
</comment>
<keyword evidence="3" id="KW-0238">DNA-binding</keyword>
<dbReference type="PROSITE" id="PS51294">
    <property type="entry name" value="HTH_MYB"/>
    <property type="match status" value="2"/>
</dbReference>
<dbReference type="FunFam" id="1.10.10.60:FF:000121">
    <property type="entry name" value="Myb transcription factor"/>
    <property type="match status" value="1"/>
</dbReference>
<keyword evidence="9" id="KW-1185">Reference proteome</keyword>
<dbReference type="EMBL" id="CAXHTB010000018">
    <property type="protein sequence ID" value="CAL0325412.1"/>
    <property type="molecule type" value="Genomic_DNA"/>
</dbReference>
<keyword evidence="4" id="KW-0804">Transcription</keyword>
<gene>
    <name evidence="8" type="ORF">LLUT_LOCUS26472</name>
</gene>
<dbReference type="Gene3D" id="1.10.10.60">
    <property type="entry name" value="Homeodomain-like"/>
    <property type="match status" value="2"/>
</dbReference>
<evidence type="ECO:0000259" key="7">
    <source>
        <dbReference type="PROSITE" id="PS51294"/>
    </source>
</evidence>
<sequence length="340" mass="38711">MGRAPCCEKVGLKKGRWSAEEDKILTDYIQEHGEGSWRSLPKNAGLLRCGKSCRLRWINYLRSDVKRGNITPQEEEIIVKLHAVLGNRWSVIAGNLPGRTDNEIKNYWNSHLRRKIYCFMKSLNESLPSIDMAVAAISKRKSLVRTPMQDNNNSKENTMEVVHQPMPKISKPTTSQSNFNASWSQRNHHHYGEDIKGINIEGNTNDSIILGSSSSCPSMNESVEGALAPYEWLDDEIMKLSYMFENGGMMITNEEEGNRNNNCGLLLGEERKSGAWSTESGEWNNNTSSSSVNYVYDYQWPDMHLAGSSVHQSYNQWNFCEEQDQLWGNSSSDELYGFHH</sequence>
<organism evidence="8 9">
    <name type="scientific">Lupinus luteus</name>
    <name type="common">European yellow lupine</name>
    <dbReference type="NCBI Taxonomy" id="3873"/>
    <lineage>
        <taxon>Eukaryota</taxon>
        <taxon>Viridiplantae</taxon>
        <taxon>Streptophyta</taxon>
        <taxon>Embryophyta</taxon>
        <taxon>Tracheophyta</taxon>
        <taxon>Spermatophyta</taxon>
        <taxon>Magnoliopsida</taxon>
        <taxon>eudicotyledons</taxon>
        <taxon>Gunneridae</taxon>
        <taxon>Pentapetalae</taxon>
        <taxon>rosids</taxon>
        <taxon>fabids</taxon>
        <taxon>Fabales</taxon>
        <taxon>Fabaceae</taxon>
        <taxon>Papilionoideae</taxon>
        <taxon>50 kb inversion clade</taxon>
        <taxon>genistoids sensu lato</taxon>
        <taxon>core genistoids</taxon>
        <taxon>Genisteae</taxon>
        <taxon>Lupinus</taxon>
    </lineage>
</organism>
<evidence type="ECO:0000256" key="4">
    <source>
        <dbReference type="ARBA" id="ARBA00023163"/>
    </source>
</evidence>
<dbReference type="PROSITE" id="PS50090">
    <property type="entry name" value="MYB_LIKE"/>
    <property type="match status" value="2"/>
</dbReference>
<dbReference type="PANTHER" id="PTHR47999:SF111">
    <property type="entry name" value="TRANSCRIPTION FACTOR MYB11-RELATED"/>
    <property type="match status" value="1"/>
</dbReference>
<name>A0AAV1XVT1_LUPLU</name>
<evidence type="ECO:0000313" key="9">
    <source>
        <dbReference type="Proteomes" id="UP001497480"/>
    </source>
</evidence>
<keyword evidence="2" id="KW-0805">Transcription regulation</keyword>
<dbReference type="GO" id="GO:0005634">
    <property type="term" value="C:nucleus"/>
    <property type="evidence" value="ECO:0007669"/>
    <property type="project" value="UniProtKB-SubCell"/>
</dbReference>
<evidence type="ECO:0000256" key="2">
    <source>
        <dbReference type="ARBA" id="ARBA00023015"/>
    </source>
</evidence>
<dbReference type="AlphaFoldDB" id="A0AAV1XVT1"/>
<reference evidence="8 9" key="1">
    <citation type="submission" date="2024-03" db="EMBL/GenBank/DDBJ databases">
        <authorList>
            <person name="Martinez-Hernandez J."/>
        </authorList>
    </citation>
    <scope>NUCLEOTIDE SEQUENCE [LARGE SCALE GENOMIC DNA]</scope>
</reference>
<proteinExistence type="predicted"/>
<dbReference type="InterPro" id="IPR001005">
    <property type="entry name" value="SANT/Myb"/>
</dbReference>
<dbReference type="Proteomes" id="UP001497480">
    <property type="component" value="Unassembled WGS sequence"/>
</dbReference>
<dbReference type="SUPFAM" id="SSF46689">
    <property type="entry name" value="Homeodomain-like"/>
    <property type="match status" value="1"/>
</dbReference>